<sequence length="355" mass="39722">MLAKFRFGAKNVRIRGLLPPKLAQHSGRSGLHCVARHPSHITRYDPELWKKLPRLNDMAAAEDAAALVERYLKGEGFEAAPPESIDTEQQLPLKLARSVQISPTAFVFVLSYPPELDAEFNCHVFSHFLLHGSHSAPVLEGKWNGAAQPATEGNRVARKYTPVFVDRERREAHFVIRIYRPSAQFPDGGRLTRYLESLKPQDPILLNPWTSRYALVQDGVLGTTEGNLDFRTLNIVAGGTGITPYVRFLIRNTSTRVNLLFCNKTLREILLKPLFDELQRRGPLAVRYLVTSEDPAVADAYTPSSDEDIAFGKLSREFVEDFFERENSLLLCCGPAGMNLKARQIASDLGLRAAP</sequence>
<evidence type="ECO:0000256" key="1">
    <source>
        <dbReference type="ARBA" id="ARBA00001974"/>
    </source>
</evidence>
<comment type="cofactor">
    <cofactor evidence="1 5">
        <name>FAD</name>
        <dbReference type="ChEBI" id="CHEBI:57692"/>
    </cofactor>
</comment>
<dbReference type="EMBL" id="BPLF01000002">
    <property type="protein sequence ID" value="GIX63275.1"/>
    <property type="molecule type" value="Genomic_DNA"/>
</dbReference>
<feature type="domain" description="FAD-binding FR-type" evidence="6">
    <location>
        <begin position="88"/>
        <end position="216"/>
    </location>
</feature>
<evidence type="ECO:0000256" key="5">
    <source>
        <dbReference type="PIRSR" id="PIRSR601834-1"/>
    </source>
</evidence>
<dbReference type="SUPFAM" id="SSF63380">
    <property type="entry name" value="Riboflavin synthase domain-like"/>
    <property type="match status" value="1"/>
</dbReference>
<evidence type="ECO:0000313" key="8">
    <source>
        <dbReference type="Proteomes" id="UP001497744"/>
    </source>
</evidence>
<evidence type="ECO:0000256" key="2">
    <source>
        <dbReference type="ARBA" id="ARBA00022630"/>
    </source>
</evidence>
<keyword evidence="3 5" id="KW-0274">FAD</keyword>
<feature type="binding site" evidence="5">
    <location>
        <position position="160"/>
    </location>
    <ligand>
        <name>FAD</name>
        <dbReference type="ChEBI" id="CHEBI:57692"/>
    </ligand>
</feature>
<gene>
    <name evidence="7" type="ORF">BcabD6B2_27100</name>
</gene>
<dbReference type="Gene3D" id="2.40.30.10">
    <property type="entry name" value="Translation factors"/>
    <property type="match status" value="1"/>
</dbReference>
<dbReference type="InterPro" id="IPR001834">
    <property type="entry name" value="CBR-like"/>
</dbReference>
<dbReference type="Pfam" id="PF00175">
    <property type="entry name" value="NAD_binding_1"/>
    <property type="match status" value="1"/>
</dbReference>
<dbReference type="Gene3D" id="3.40.50.80">
    <property type="entry name" value="Nucleotide-binding domain of ferredoxin-NADP reductase (FNR) module"/>
    <property type="match status" value="1"/>
</dbReference>
<keyword evidence="2 5" id="KW-0285">Flavoprotein</keyword>
<dbReference type="RefSeq" id="XP_067715344.1">
    <property type="nucleotide sequence ID" value="XM_067859243.1"/>
</dbReference>
<evidence type="ECO:0000313" key="7">
    <source>
        <dbReference type="EMBL" id="GIX63275.1"/>
    </source>
</evidence>
<dbReference type="PANTHER" id="PTHR19370">
    <property type="entry name" value="NADH-CYTOCHROME B5 REDUCTASE"/>
    <property type="match status" value="1"/>
</dbReference>
<dbReference type="InterPro" id="IPR008333">
    <property type="entry name" value="Cbr1-like_FAD-bd_dom"/>
</dbReference>
<feature type="binding site" evidence="5">
    <location>
        <position position="158"/>
    </location>
    <ligand>
        <name>FAD</name>
        <dbReference type="ChEBI" id="CHEBI:57692"/>
    </ligand>
</feature>
<feature type="binding site" evidence="5">
    <location>
        <position position="243"/>
    </location>
    <ligand>
        <name>FAD</name>
        <dbReference type="ChEBI" id="CHEBI:57692"/>
    </ligand>
</feature>
<comment type="caution">
    <text evidence="7">The sequence shown here is derived from an EMBL/GenBank/DDBJ whole genome shotgun (WGS) entry which is preliminary data.</text>
</comment>
<dbReference type="Proteomes" id="UP001497744">
    <property type="component" value="Unassembled WGS sequence"/>
</dbReference>
<evidence type="ECO:0000256" key="4">
    <source>
        <dbReference type="ARBA" id="ARBA00023002"/>
    </source>
</evidence>
<evidence type="ECO:0000259" key="6">
    <source>
        <dbReference type="PROSITE" id="PS51384"/>
    </source>
</evidence>
<dbReference type="InterPro" id="IPR017938">
    <property type="entry name" value="Riboflavin_synthase-like_b-brl"/>
</dbReference>
<dbReference type="InterPro" id="IPR001433">
    <property type="entry name" value="OxRdtase_FAD/NAD-bd"/>
</dbReference>
<reference evidence="7 8" key="1">
    <citation type="submission" date="2021-06" db="EMBL/GenBank/DDBJ databases">
        <title>Genome sequence of Babesia caballi.</title>
        <authorList>
            <person name="Yamagishi J."/>
            <person name="Kidaka T."/>
            <person name="Ochi A."/>
        </authorList>
    </citation>
    <scope>NUCLEOTIDE SEQUENCE [LARGE SCALE GENOMIC DNA]</scope>
    <source>
        <strain evidence="7">USDA-D6B2</strain>
    </source>
</reference>
<dbReference type="InterPro" id="IPR017927">
    <property type="entry name" value="FAD-bd_FR_type"/>
</dbReference>
<protein>
    <submittedName>
        <fullName evidence="7">NADH-cytochrome b5 reductase, putative</fullName>
    </submittedName>
</protein>
<feature type="binding site" evidence="5">
    <location>
        <position position="175"/>
    </location>
    <ligand>
        <name>FAD</name>
        <dbReference type="ChEBI" id="CHEBI:57692"/>
    </ligand>
</feature>
<dbReference type="CDD" id="cd06183">
    <property type="entry name" value="cyt_b5_reduct_like"/>
    <property type="match status" value="1"/>
</dbReference>
<organism evidence="7 8">
    <name type="scientific">Babesia caballi</name>
    <dbReference type="NCBI Taxonomy" id="5871"/>
    <lineage>
        <taxon>Eukaryota</taxon>
        <taxon>Sar</taxon>
        <taxon>Alveolata</taxon>
        <taxon>Apicomplexa</taxon>
        <taxon>Aconoidasida</taxon>
        <taxon>Piroplasmida</taxon>
        <taxon>Babesiidae</taxon>
        <taxon>Babesia</taxon>
    </lineage>
</organism>
<keyword evidence="4" id="KW-0560">Oxidoreductase</keyword>
<proteinExistence type="predicted"/>
<keyword evidence="8" id="KW-1185">Reference proteome</keyword>
<dbReference type="Pfam" id="PF00970">
    <property type="entry name" value="FAD_binding_6"/>
    <property type="match status" value="1"/>
</dbReference>
<dbReference type="AlphaFoldDB" id="A0AAV4LU58"/>
<evidence type="ECO:0000256" key="3">
    <source>
        <dbReference type="ARBA" id="ARBA00022827"/>
    </source>
</evidence>
<accession>A0AAV4LU58</accession>
<name>A0AAV4LU58_BABCB</name>
<dbReference type="PROSITE" id="PS51384">
    <property type="entry name" value="FAD_FR"/>
    <property type="match status" value="1"/>
</dbReference>
<dbReference type="GO" id="GO:0016491">
    <property type="term" value="F:oxidoreductase activity"/>
    <property type="evidence" value="ECO:0007669"/>
    <property type="project" value="UniProtKB-KW"/>
</dbReference>
<dbReference type="GeneID" id="94194756"/>
<dbReference type="InterPro" id="IPR039261">
    <property type="entry name" value="FNR_nucleotide-bd"/>
</dbReference>
<dbReference type="SUPFAM" id="SSF52343">
    <property type="entry name" value="Ferredoxin reductase-like, C-terminal NADP-linked domain"/>
    <property type="match status" value="1"/>
</dbReference>